<dbReference type="GO" id="GO:0005524">
    <property type="term" value="F:ATP binding"/>
    <property type="evidence" value="ECO:0007669"/>
    <property type="project" value="UniProtKB-KW"/>
</dbReference>
<dbReference type="GO" id="GO:0016887">
    <property type="term" value="F:ATP hydrolysis activity"/>
    <property type="evidence" value="ECO:0007669"/>
    <property type="project" value="InterPro"/>
</dbReference>
<keyword evidence="6" id="KW-0029">Amino-acid transport</keyword>
<feature type="domain" description="ABC transporter" evidence="8">
    <location>
        <begin position="2"/>
        <end position="242"/>
    </location>
</feature>
<dbReference type="PROSITE" id="PS00211">
    <property type="entry name" value="ABC_TRANSPORTER_1"/>
    <property type="match status" value="1"/>
</dbReference>
<dbReference type="InterPro" id="IPR017871">
    <property type="entry name" value="ABC_transporter-like_CS"/>
</dbReference>
<dbReference type="SMART" id="SM00382">
    <property type="entry name" value="AAA"/>
    <property type="match status" value="1"/>
</dbReference>
<dbReference type="Proteomes" id="UP000609121">
    <property type="component" value="Unassembled WGS sequence"/>
</dbReference>
<evidence type="ECO:0000256" key="1">
    <source>
        <dbReference type="ARBA" id="ARBA00022448"/>
    </source>
</evidence>
<evidence type="ECO:0000256" key="6">
    <source>
        <dbReference type="ARBA" id="ARBA00022970"/>
    </source>
</evidence>
<keyword evidence="3" id="KW-0547">Nucleotide-binding</keyword>
<comment type="caution">
    <text evidence="9">The sequence shown here is derived from an EMBL/GenBank/DDBJ whole genome shotgun (WGS) entry which is preliminary data.</text>
</comment>
<dbReference type="Pfam" id="PF00005">
    <property type="entry name" value="ABC_tran"/>
    <property type="match status" value="1"/>
</dbReference>
<organism evidence="9 10">
    <name type="scientific">Mangrovicoccus algicola</name>
    <dbReference type="NCBI Taxonomy" id="2771008"/>
    <lineage>
        <taxon>Bacteria</taxon>
        <taxon>Pseudomonadati</taxon>
        <taxon>Pseudomonadota</taxon>
        <taxon>Alphaproteobacteria</taxon>
        <taxon>Rhodobacterales</taxon>
        <taxon>Paracoccaceae</taxon>
        <taxon>Mangrovicoccus</taxon>
    </lineage>
</organism>
<evidence type="ECO:0000256" key="7">
    <source>
        <dbReference type="ARBA" id="ARBA00023136"/>
    </source>
</evidence>
<proteinExistence type="predicted"/>
<keyword evidence="10" id="KW-1185">Reference proteome</keyword>
<dbReference type="InterPro" id="IPR003439">
    <property type="entry name" value="ABC_transporter-like_ATP-bd"/>
</dbReference>
<dbReference type="PROSITE" id="PS50893">
    <property type="entry name" value="ABC_TRANSPORTER_2"/>
    <property type="match status" value="1"/>
</dbReference>
<protein>
    <submittedName>
        <fullName evidence="9">ATP-binding cassette domain-containing protein</fullName>
    </submittedName>
</protein>
<evidence type="ECO:0000256" key="2">
    <source>
        <dbReference type="ARBA" id="ARBA00022475"/>
    </source>
</evidence>
<gene>
    <name evidence="9" type="ORF">ICN82_17170</name>
</gene>
<evidence type="ECO:0000313" key="10">
    <source>
        <dbReference type="Proteomes" id="UP000609121"/>
    </source>
</evidence>
<dbReference type="Gene3D" id="3.40.50.300">
    <property type="entry name" value="P-loop containing nucleotide triphosphate hydrolases"/>
    <property type="match status" value="1"/>
</dbReference>
<keyword evidence="5" id="KW-1278">Translocase</keyword>
<reference evidence="9" key="1">
    <citation type="submission" date="2020-09" db="EMBL/GenBank/DDBJ databases">
        <title>A novel bacterium of genus Mangrovicoccus, isolated from South China Sea.</title>
        <authorList>
            <person name="Huang H."/>
            <person name="Mo K."/>
            <person name="Hu Y."/>
        </authorList>
    </citation>
    <scope>NUCLEOTIDE SEQUENCE</scope>
    <source>
        <strain evidence="9">HB182678</strain>
    </source>
</reference>
<dbReference type="GO" id="GO:0006865">
    <property type="term" value="P:amino acid transport"/>
    <property type="evidence" value="ECO:0007669"/>
    <property type="project" value="UniProtKB-KW"/>
</dbReference>
<dbReference type="EMBL" id="JACVXA010000064">
    <property type="protein sequence ID" value="MBE3639937.1"/>
    <property type="molecule type" value="Genomic_DNA"/>
</dbReference>
<dbReference type="AlphaFoldDB" id="A0A8J6YY59"/>
<dbReference type="SUPFAM" id="SSF52540">
    <property type="entry name" value="P-loop containing nucleoside triphosphate hydrolases"/>
    <property type="match status" value="1"/>
</dbReference>
<keyword evidence="2" id="KW-1003">Cell membrane</keyword>
<sequence length="245" mass="26518">MIALEEVGKSFARRGGDVAALSQITFQVAPGEVLGIAGRSGAGKSTLLRLLSLQMRPDRGRLCVLGTRIGPDTGSAALRRLARQTGFVFQGFSLLRNLTVLDNVALPLKLRGADRATRREKARQLLDFVGLGRHALAWPATLSGGEAQRAAIARALIGDPRILYLDEPSSALDAATTRGILELLRDIRDQRGVTMILVAHQVDVLRYMCDRALQLEAGRIARIGPVARSAEFRGDRLAEMWGDDG</sequence>
<keyword evidence="1" id="KW-0813">Transport</keyword>
<dbReference type="PANTHER" id="PTHR43166:SF30">
    <property type="entry name" value="METHIONINE IMPORT ATP-BINDING PROTEIN METN"/>
    <property type="match status" value="1"/>
</dbReference>
<dbReference type="PANTHER" id="PTHR43166">
    <property type="entry name" value="AMINO ACID IMPORT ATP-BINDING PROTEIN"/>
    <property type="match status" value="1"/>
</dbReference>
<keyword evidence="4 9" id="KW-0067">ATP-binding</keyword>
<accession>A0A8J6YY59</accession>
<dbReference type="InterPro" id="IPR050086">
    <property type="entry name" value="MetN_ABC_transporter-like"/>
</dbReference>
<keyword evidence="7" id="KW-0472">Membrane</keyword>
<evidence type="ECO:0000313" key="9">
    <source>
        <dbReference type="EMBL" id="MBE3639937.1"/>
    </source>
</evidence>
<evidence type="ECO:0000256" key="3">
    <source>
        <dbReference type="ARBA" id="ARBA00022741"/>
    </source>
</evidence>
<dbReference type="InterPro" id="IPR027417">
    <property type="entry name" value="P-loop_NTPase"/>
</dbReference>
<dbReference type="InterPro" id="IPR003593">
    <property type="entry name" value="AAA+_ATPase"/>
</dbReference>
<name>A0A8J6YY59_9RHOB</name>
<evidence type="ECO:0000256" key="4">
    <source>
        <dbReference type="ARBA" id="ARBA00022840"/>
    </source>
</evidence>
<evidence type="ECO:0000259" key="8">
    <source>
        <dbReference type="PROSITE" id="PS50893"/>
    </source>
</evidence>
<evidence type="ECO:0000256" key="5">
    <source>
        <dbReference type="ARBA" id="ARBA00022967"/>
    </source>
</evidence>